<keyword evidence="5" id="KW-0997">Cell inner membrane</keyword>
<name>A0A1A8XHY5_9PROT</name>
<evidence type="ECO:0000256" key="4">
    <source>
        <dbReference type="ARBA" id="ARBA00022481"/>
    </source>
</evidence>
<evidence type="ECO:0000256" key="5">
    <source>
        <dbReference type="ARBA" id="ARBA00022519"/>
    </source>
</evidence>
<comment type="subcellular location">
    <subcellularLocation>
        <location evidence="1">Cell inner membrane</location>
        <topology evidence="1">Single-pass membrane protein</topology>
    </subcellularLocation>
</comment>
<dbReference type="GO" id="GO:0015628">
    <property type="term" value="P:protein secretion by the type II secretion system"/>
    <property type="evidence" value="ECO:0007669"/>
    <property type="project" value="InterPro"/>
</dbReference>
<dbReference type="RefSeq" id="WP_186405946.1">
    <property type="nucleotide sequence ID" value="NZ_FLQX01000035.1"/>
</dbReference>
<evidence type="ECO:0000313" key="14">
    <source>
        <dbReference type="EMBL" id="SBT04306.1"/>
    </source>
</evidence>
<gene>
    <name evidence="14" type="ORF">ACCAA_130209</name>
</gene>
<dbReference type="InterPro" id="IPR022346">
    <property type="entry name" value="T2SS_GspH"/>
</dbReference>
<evidence type="ECO:0000259" key="13">
    <source>
        <dbReference type="Pfam" id="PF12019"/>
    </source>
</evidence>
<evidence type="ECO:0000256" key="3">
    <source>
        <dbReference type="ARBA" id="ARBA00022475"/>
    </source>
</evidence>
<dbReference type="EMBL" id="FLQX01000035">
    <property type="protein sequence ID" value="SBT04306.1"/>
    <property type="molecule type" value="Genomic_DNA"/>
</dbReference>
<evidence type="ECO:0000256" key="2">
    <source>
        <dbReference type="ARBA" id="ARBA00021549"/>
    </source>
</evidence>
<dbReference type="GO" id="GO:0015627">
    <property type="term" value="C:type II protein secretion system complex"/>
    <property type="evidence" value="ECO:0007669"/>
    <property type="project" value="InterPro"/>
</dbReference>
<dbReference type="PROSITE" id="PS00409">
    <property type="entry name" value="PROKAR_NTER_METHYL"/>
    <property type="match status" value="1"/>
</dbReference>
<dbReference type="InterPro" id="IPR012902">
    <property type="entry name" value="N_methyl_site"/>
</dbReference>
<keyword evidence="15" id="KW-1185">Reference proteome</keyword>
<keyword evidence="3" id="KW-1003">Cell membrane</keyword>
<dbReference type="InterPro" id="IPR045584">
    <property type="entry name" value="Pilin-like"/>
</dbReference>
<evidence type="ECO:0000256" key="12">
    <source>
        <dbReference type="SAM" id="Phobius"/>
    </source>
</evidence>
<dbReference type="Gene3D" id="3.55.40.10">
    <property type="entry name" value="minor pseudopilin epsh domain"/>
    <property type="match status" value="1"/>
</dbReference>
<keyword evidence="8 12" id="KW-0472">Membrane</keyword>
<evidence type="ECO:0000256" key="9">
    <source>
        <dbReference type="ARBA" id="ARBA00025772"/>
    </source>
</evidence>
<protein>
    <recommendedName>
        <fullName evidence="2">Type II secretion system protein H</fullName>
    </recommendedName>
    <alternativeName>
        <fullName evidence="10">General secretion pathway protein H</fullName>
    </alternativeName>
</protein>
<comment type="similarity">
    <text evidence="9">Belongs to the GSP H family.</text>
</comment>
<dbReference type="STRING" id="1860102.ACCAA_130209"/>
<accession>A0A1A8XHY5</accession>
<feature type="region of interest" description="Disordered" evidence="11">
    <location>
        <begin position="1"/>
        <end position="20"/>
    </location>
</feature>
<feature type="domain" description="General secretion pathway GspH" evidence="13">
    <location>
        <begin position="62"/>
        <end position="156"/>
    </location>
</feature>
<keyword evidence="4" id="KW-0488">Methylation</keyword>
<dbReference type="Proteomes" id="UP000199169">
    <property type="component" value="Unassembled WGS sequence"/>
</dbReference>
<dbReference type="Pfam" id="PF12019">
    <property type="entry name" value="GspH"/>
    <property type="match status" value="1"/>
</dbReference>
<evidence type="ECO:0000256" key="8">
    <source>
        <dbReference type="ARBA" id="ARBA00023136"/>
    </source>
</evidence>
<keyword evidence="7 12" id="KW-1133">Transmembrane helix</keyword>
<reference evidence="14 15" key="1">
    <citation type="submission" date="2016-06" db="EMBL/GenBank/DDBJ databases">
        <authorList>
            <person name="Kjaerup R.B."/>
            <person name="Dalgaard T.S."/>
            <person name="Juul-Madsen H.R."/>
        </authorList>
    </citation>
    <scope>NUCLEOTIDE SEQUENCE [LARGE SCALE GENOMIC DNA]</scope>
    <source>
        <strain evidence="14">3</strain>
    </source>
</reference>
<dbReference type="Pfam" id="PF07963">
    <property type="entry name" value="N_methyl"/>
    <property type="match status" value="1"/>
</dbReference>
<evidence type="ECO:0000256" key="11">
    <source>
        <dbReference type="SAM" id="MobiDB-lite"/>
    </source>
</evidence>
<sequence>MATTLTRQARTSHGSPRPAEARHGFSLVELLVVIAILGILMSLATLPFQELIANQRLKSVTSDLAADLALARTEAIKRSTRVGIARVTDQWVGGWQVFDDANRDGQFTPAANNTCPNLGDECYLISRPALDPSVKVCTTGTNADNSIDVLTFGADGRVRTYKAGVDIPNVRAIIISSTLISPNVPARMLEFSPSGRVTVVTGVPRCD</sequence>
<evidence type="ECO:0000256" key="10">
    <source>
        <dbReference type="ARBA" id="ARBA00030775"/>
    </source>
</evidence>
<dbReference type="SUPFAM" id="SSF54523">
    <property type="entry name" value="Pili subunits"/>
    <property type="match status" value="1"/>
</dbReference>
<feature type="transmembrane region" description="Helical" evidence="12">
    <location>
        <begin position="25"/>
        <end position="48"/>
    </location>
</feature>
<keyword evidence="6 12" id="KW-0812">Transmembrane</keyword>
<organism evidence="14 15">
    <name type="scientific">Candidatus Accumulibacter aalborgensis</name>
    <dbReference type="NCBI Taxonomy" id="1860102"/>
    <lineage>
        <taxon>Bacteria</taxon>
        <taxon>Pseudomonadati</taxon>
        <taxon>Pseudomonadota</taxon>
        <taxon>Betaproteobacteria</taxon>
        <taxon>Candidatus Accumulibacter</taxon>
    </lineage>
</organism>
<evidence type="ECO:0000313" key="15">
    <source>
        <dbReference type="Proteomes" id="UP000199169"/>
    </source>
</evidence>
<proteinExistence type="inferred from homology"/>
<dbReference type="AlphaFoldDB" id="A0A1A8XHY5"/>
<evidence type="ECO:0000256" key="6">
    <source>
        <dbReference type="ARBA" id="ARBA00022692"/>
    </source>
</evidence>
<evidence type="ECO:0000256" key="1">
    <source>
        <dbReference type="ARBA" id="ARBA00004377"/>
    </source>
</evidence>
<evidence type="ECO:0000256" key="7">
    <source>
        <dbReference type="ARBA" id="ARBA00022989"/>
    </source>
</evidence>
<dbReference type="GO" id="GO:0005886">
    <property type="term" value="C:plasma membrane"/>
    <property type="evidence" value="ECO:0007669"/>
    <property type="project" value="UniProtKB-SubCell"/>
</dbReference>
<feature type="compositionally biased region" description="Polar residues" evidence="11">
    <location>
        <begin position="1"/>
        <end position="14"/>
    </location>
</feature>
<dbReference type="NCBIfam" id="TIGR02532">
    <property type="entry name" value="IV_pilin_GFxxxE"/>
    <property type="match status" value="1"/>
</dbReference>